<dbReference type="PROSITE" id="PS50294">
    <property type="entry name" value="WD_REPEATS_REGION"/>
    <property type="match status" value="2"/>
</dbReference>
<feature type="repeat" description="WD" evidence="3">
    <location>
        <begin position="203"/>
        <end position="248"/>
    </location>
</feature>
<dbReference type="SUPFAM" id="SSF50978">
    <property type="entry name" value="WD40 repeat-like"/>
    <property type="match status" value="1"/>
</dbReference>
<reference evidence="4" key="2">
    <citation type="submission" date="2004-02" db="EMBL/GenBank/DDBJ databases">
        <authorList>
            <consortium name="Genoscope"/>
            <consortium name="Whitehead Institute Centre for Genome Research"/>
        </authorList>
    </citation>
    <scope>NUCLEOTIDE SEQUENCE</scope>
</reference>
<gene>
    <name evidence="4" type="ORF">GSTENG00029405001</name>
</gene>
<dbReference type="Gene3D" id="2.130.10.10">
    <property type="entry name" value="YVTN repeat-like/Quinoprotein amine dehydrogenase"/>
    <property type="match status" value="2"/>
</dbReference>
<dbReference type="KEGG" id="tng:GSTEN00029405G001"/>
<dbReference type="InterPro" id="IPR019775">
    <property type="entry name" value="WD40_repeat_CS"/>
</dbReference>
<dbReference type="EMBL" id="CAAE01014999">
    <property type="protein sequence ID" value="CAG08421.1"/>
    <property type="molecule type" value="Genomic_DNA"/>
</dbReference>
<dbReference type="PROSITE" id="PS50082">
    <property type="entry name" value="WD_REPEATS_2"/>
    <property type="match status" value="2"/>
</dbReference>
<dbReference type="OrthoDB" id="6262491at2759"/>
<evidence type="ECO:0000256" key="2">
    <source>
        <dbReference type="ARBA" id="ARBA00022737"/>
    </source>
</evidence>
<dbReference type="PANTHER" id="PTHR19869">
    <property type="entry name" value="SPERMATID WD-REPEAT PROTEIN"/>
    <property type="match status" value="1"/>
</dbReference>
<accession>Q4RT61</accession>
<evidence type="ECO:0000256" key="1">
    <source>
        <dbReference type="ARBA" id="ARBA00022574"/>
    </source>
</evidence>
<dbReference type="Pfam" id="PF00400">
    <property type="entry name" value="WD40"/>
    <property type="match status" value="2"/>
</dbReference>
<dbReference type="InterPro" id="IPR001680">
    <property type="entry name" value="WD40_rpt"/>
</dbReference>
<organism evidence="4">
    <name type="scientific">Tetraodon nigroviridis</name>
    <name type="common">Spotted green pufferfish</name>
    <name type="synonym">Chelonodon nigroviridis</name>
    <dbReference type="NCBI Taxonomy" id="99883"/>
    <lineage>
        <taxon>Eukaryota</taxon>
        <taxon>Metazoa</taxon>
        <taxon>Chordata</taxon>
        <taxon>Craniata</taxon>
        <taxon>Vertebrata</taxon>
        <taxon>Euteleostomi</taxon>
        <taxon>Actinopterygii</taxon>
        <taxon>Neopterygii</taxon>
        <taxon>Teleostei</taxon>
        <taxon>Neoteleostei</taxon>
        <taxon>Acanthomorphata</taxon>
        <taxon>Eupercaria</taxon>
        <taxon>Tetraodontiformes</taxon>
        <taxon>Tetradontoidea</taxon>
        <taxon>Tetraodontidae</taxon>
        <taxon>Tetraodon</taxon>
    </lineage>
</organism>
<dbReference type="InterPro" id="IPR040066">
    <property type="entry name" value="WDR31"/>
</dbReference>
<dbReference type="InterPro" id="IPR036322">
    <property type="entry name" value="WD40_repeat_dom_sf"/>
</dbReference>
<reference evidence="4" key="1">
    <citation type="journal article" date="2004" name="Nature">
        <title>Genome duplication in the teleost fish Tetraodon nigroviridis reveals the early vertebrate proto-karyotype.</title>
        <authorList>
            <person name="Jaillon O."/>
            <person name="Aury J.-M."/>
            <person name="Brunet F."/>
            <person name="Petit J.-L."/>
            <person name="Stange-Thomann N."/>
            <person name="Mauceli E."/>
            <person name="Bouneau L."/>
            <person name="Fischer C."/>
            <person name="Ozouf-Costaz C."/>
            <person name="Bernot A."/>
            <person name="Nicaud S."/>
            <person name="Jaffe D."/>
            <person name="Fisher S."/>
            <person name="Lutfalla G."/>
            <person name="Dossat C."/>
            <person name="Segurens B."/>
            <person name="Dasilva C."/>
            <person name="Salanoubat M."/>
            <person name="Levy M."/>
            <person name="Boudet N."/>
            <person name="Castellano S."/>
            <person name="Anthouard V."/>
            <person name="Jubin C."/>
            <person name="Castelli V."/>
            <person name="Katinka M."/>
            <person name="Vacherie B."/>
            <person name="Biemont C."/>
            <person name="Skalli Z."/>
            <person name="Cattolico L."/>
            <person name="Poulain J."/>
            <person name="De Berardinis V."/>
            <person name="Cruaud C."/>
            <person name="Duprat S."/>
            <person name="Brottier P."/>
            <person name="Coutanceau J.-P."/>
            <person name="Gouzy J."/>
            <person name="Parra G."/>
            <person name="Lardier G."/>
            <person name="Chapple C."/>
            <person name="McKernan K.J."/>
            <person name="McEwan P."/>
            <person name="Bosak S."/>
            <person name="Kellis M."/>
            <person name="Volff J.-N."/>
            <person name="Guigo R."/>
            <person name="Zody M.C."/>
            <person name="Mesirov J."/>
            <person name="Lindblad-Toh K."/>
            <person name="Birren B."/>
            <person name="Nusbaum C."/>
            <person name="Kahn D."/>
            <person name="Robinson-Rechavi M."/>
            <person name="Laudet V."/>
            <person name="Schachter V."/>
            <person name="Quetier F."/>
            <person name="Saurin W."/>
            <person name="Scarpelli C."/>
            <person name="Wincker P."/>
            <person name="Lander E.S."/>
            <person name="Weissenbach J."/>
            <person name="Roest Crollius H."/>
        </authorList>
    </citation>
    <scope>NUCLEOTIDE SEQUENCE [LARGE SCALE GENOMIC DNA]</scope>
</reference>
<dbReference type="SMART" id="SM00320">
    <property type="entry name" value="WD40"/>
    <property type="match status" value="5"/>
</dbReference>
<dbReference type="PROSITE" id="PS00678">
    <property type="entry name" value="WD_REPEATS_1"/>
    <property type="match status" value="1"/>
</dbReference>
<evidence type="ECO:0000313" key="4">
    <source>
        <dbReference type="EMBL" id="CAG08421.1"/>
    </source>
</evidence>
<protein>
    <submittedName>
        <fullName evidence="4">(spotted green pufferfish) hypothetical protein</fullName>
    </submittedName>
</protein>
<name>Q4RT61_TETNG</name>
<proteinExistence type="predicted"/>
<keyword evidence="1 3" id="KW-0853">WD repeat</keyword>
<dbReference type="AlphaFoldDB" id="Q4RT61"/>
<dbReference type="PANTHER" id="PTHR19869:SF1">
    <property type="entry name" value="WD REPEAT-CONTAINING PROTEIN 31"/>
    <property type="match status" value="1"/>
</dbReference>
<dbReference type="InterPro" id="IPR015943">
    <property type="entry name" value="WD40/YVTN_repeat-like_dom_sf"/>
</dbReference>
<feature type="repeat" description="WD" evidence="3">
    <location>
        <begin position="76"/>
        <end position="117"/>
    </location>
</feature>
<comment type="caution">
    <text evidence="4">The sequence shown here is derived from an EMBL/GenBank/DDBJ whole genome shotgun (WGS) entry which is preliminary data.</text>
</comment>
<evidence type="ECO:0000256" key="3">
    <source>
        <dbReference type="PROSITE-ProRule" id="PRU00221"/>
    </source>
</evidence>
<keyword evidence="2" id="KW-0677">Repeat</keyword>
<sequence length="308" mass="33578">MGKLQSKFRKRSDLYRASQGEKADNAFDSQVVQYEPAHQGSINTVTNLSPDLCVSGGSDQAVVVYDWKQGRMCQSFQGHNREVTKVVCYPGSTWIFSASRDKMVLMWDLNQGDEPIQEYCGHELVVNGLAVSPGHSCVLGARVWDSRSWQVTNTFPAKQYIQTHCDVSSNGNYLVSSSNGFGGQGCEATLWDLRQPGCKVVEYRGHQQTTACCMFLPSLPDGTALVATSSHDSTIRIWDQNTAVCLATLPLEGAGPLVSLSPIDCTNLLCASFSYGLHHIQLGRILNQFPGSGTGGADSLEIKLVARF</sequence>